<evidence type="ECO:0000313" key="1">
    <source>
        <dbReference type="EMBL" id="RUS98868.1"/>
    </source>
</evidence>
<dbReference type="OrthoDB" id="505455at2"/>
<dbReference type="EMBL" id="RSCM01000002">
    <property type="protein sequence ID" value="RUS98868.1"/>
    <property type="molecule type" value="Genomic_DNA"/>
</dbReference>
<dbReference type="InterPro" id="IPR025904">
    <property type="entry name" value="Tubulin-like"/>
</dbReference>
<reference evidence="1 2" key="1">
    <citation type="journal article" date="2019" name="Genome Biol. Evol.">
        <title>Day and night: Metabolic profiles and evolutionary relationships of six axenic non-marine cyanobacteria.</title>
        <authorList>
            <person name="Will S.E."/>
            <person name="Henke P."/>
            <person name="Boedeker C."/>
            <person name="Huang S."/>
            <person name="Brinkmann H."/>
            <person name="Rohde M."/>
            <person name="Jarek M."/>
            <person name="Friedl T."/>
            <person name="Seufert S."/>
            <person name="Schumacher M."/>
            <person name="Overmann J."/>
            <person name="Neumann-Schaal M."/>
            <person name="Petersen J."/>
        </authorList>
    </citation>
    <scope>NUCLEOTIDE SEQUENCE [LARGE SCALE GENOMIC DNA]</scope>
    <source>
        <strain evidence="1 2">SAG 1403-4b</strain>
    </source>
</reference>
<dbReference type="Gene3D" id="3.40.50.1440">
    <property type="entry name" value="Tubulin/FtsZ, GTPase domain"/>
    <property type="match status" value="1"/>
</dbReference>
<proteinExistence type="predicted"/>
<organism evidence="1 2">
    <name type="scientific">Trichormus variabilis SAG 1403-4b</name>
    <dbReference type="NCBI Taxonomy" id="447716"/>
    <lineage>
        <taxon>Bacteria</taxon>
        <taxon>Bacillati</taxon>
        <taxon>Cyanobacteriota</taxon>
        <taxon>Cyanophyceae</taxon>
        <taxon>Nostocales</taxon>
        <taxon>Nostocaceae</taxon>
        <taxon>Trichormus</taxon>
    </lineage>
</organism>
<dbReference type="AlphaFoldDB" id="A0A3S1ADQ9"/>
<gene>
    <name evidence="1" type="ORF">DSM107003_08870</name>
</gene>
<evidence type="ECO:0000313" key="2">
    <source>
        <dbReference type="Proteomes" id="UP000276103"/>
    </source>
</evidence>
<protein>
    <submittedName>
        <fullName evidence="1">Uncharacterized protein</fullName>
    </submittedName>
</protein>
<sequence length="488" mass="55070">MSTYIIAIGGTGSKIAESIVHAAAMGIFINESNLEDLHILFVDPDTGNGNFQAANTAIQNYQKCTKAIGYDQSIHWMQTKIKEIKPGLLSPLDKDTTLKDIFKFKSDNNHKNIKHLFDVLYTKEEQVVDLKEGFRGRPSVGAAVMAQLSQYGTNQDSWTTFLDQIEAEHNANKSPKVFICGSIFGGTGASGFPTLGQMIAHDLGEEGRNILNNVKLGGLLMLPYFQFTSPTQKSNEKQIFSRSEEFLIKTEAALRYYREKDLRINSIYLLGVPNLASGGVFSTGGTSQRNPQHYLEFYGALAIRDFIFKKHPKEEQKVVLLSRQESGAVNWDDIPDKEDVRKKLINTTRFAFAWLSVIVPDIDEIKKLKKQRAAIWSLKFFNSIQEIEDDADNLNVITAWCKDYLQWIGYLHISSSNEMKLLNTHAFLDTDGQLKLDRKEFPNLVHNIQGVKIIPILEKLSSNYNSINPPRDKFVGLAKTLYFTIAQN</sequence>
<dbReference type="Pfam" id="PF13809">
    <property type="entry name" value="Tubulin_2"/>
    <property type="match status" value="1"/>
</dbReference>
<accession>A0A3S1ADQ9</accession>
<dbReference type="RefSeq" id="WP_127052457.1">
    <property type="nucleotide sequence ID" value="NZ_RSCM01000002.1"/>
</dbReference>
<comment type="caution">
    <text evidence="1">The sequence shown here is derived from an EMBL/GenBank/DDBJ whole genome shotgun (WGS) entry which is preliminary data.</text>
</comment>
<dbReference type="InterPro" id="IPR036525">
    <property type="entry name" value="Tubulin/FtsZ_GTPase_sf"/>
</dbReference>
<dbReference type="Proteomes" id="UP000276103">
    <property type="component" value="Unassembled WGS sequence"/>
</dbReference>
<name>A0A3S1ADQ9_ANAVA</name>
<keyword evidence="2" id="KW-1185">Reference proteome</keyword>